<protein>
    <submittedName>
        <fullName evidence="10">Protein trichome birefringence-like 6</fullName>
    </submittedName>
</protein>
<gene>
    <name evidence="10" type="ORF">PHJA_002300100</name>
</gene>
<keyword evidence="5" id="KW-1133">Transmembrane helix</keyword>
<evidence type="ECO:0000256" key="2">
    <source>
        <dbReference type="ARBA" id="ARBA00007727"/>
    </source>
</evidence>
<name>A0A830D587_9LAMI</name>
<evidence type="ECO:0000259" key="9">
    <source>
        <dbReference type="Pfam" id="PF14416"/>
    </source>
</evidence>
<dbReference type="GO" id="GO:0005794">
    <property type="term" value="C:Golgi apparatus"/>
    <property type="evidence" value="ECO:0007669"/>
    <property type="project" value="TreeGrafter"/>
</dbReference>
<keyword evidence="4" id="KW-0735">Signal-anchor</keyword>
<evidence type="ECO:0000256" key="1">
    <source>
        <dbReference type="ARBA" id="ARBA00004167"/>
    </source>
</evidence>
<evidence type="ECO:0000256" key="7">
    <source>
        <dbReference type="SAM" id="MobiDB-lite"/>
    </source>
</evidence>
<evidence type="ECO:0000256" key="5">
    <source>
        <dbReference type="ARBA" id="ARBA00022989"/>
    </source>
</evidence>
<dbReference type="PANTHER" id="PTHR32285:SF19">
    <property type="entry name" value="PROTEIN TRICHOME BIREFRINGENCE-LIKE 6"/>
    <property type="match status" value="1"/>
</dbReference>
<evidence type="ECO:0000256" key="4">
    <source>
        <dbReference type="ARBA" id="ARBA00022968"/>
    </source>
</evidence>
<dbReference type="Pfam" id="PF14416">
    <property type="entry name" value="PMR5N"/>
    <property type="match status" value="1"/>
</dbReference>
<accession>A0A830D587</accession>
<dbReference type="InterPro" id="IPR026057">
    <property type="entry name" value="TBL_C"/>
</dbReference>
<feature type="domain" description="Trichome birefringence-like C-terminal" evidence="8">
    <location>
        <begin position="54"/>
        <end position="147"/>
    </location>
</feature>
<comment type="caution">
    <text evidence="10">The sequence shown here is derived from an EMBL/GenBank/DDBJ whole genome shotgun (WGS) entry which is preliminary data.</text>
</comment>
<feature type="region of interest" description="Disordered" evidence="7">
    <location>
        <begin position="179"/>
        <end position="199"/>
    </location>
</feature>
<keyword evidence="11" id="KW-1185">Reference proteome</keyword>
<dbReference type="OrthoDB" id="630188at2759"/>
<proteinExistence type="inferred from homology"/>
<keyword evidence="3" id="KW-0812">Transmembrane</keyword>
<evidence type="ECO:0000313" key="10">
    <source>
        <dbReference type="EMBL" id="GFQ01562.1"/>
    </source>
</evidence>
<organism evidence="10 11">
    <name type="scientific">Phtheirospermum japonicum</name>
    <dbReference type="NCBI Taxonomy" id="374723"/>
    <lineage>
        <taxon>Eukaryota</taxon>
        <taxon>Viridiplantae</taxon>
        <taxon>Streptophyta</taxon>
        <taxon>Embryophyta</taxon>
        <taxon>Tracheophyta</taxon>
        <taxon>Spermatophyta</taxon>
        <taxon>Magnoliopsida</taxon>
        <taxon>eudicotyledons</taxon>
        <taxon>Gunneridae</taxon>
        <taxon>Pentapetalae</taxon>
        <taxon>asterids</taxon>
        <taxon>lamiids</taxon>
        <taxon>Lamiales</taxon>
        <taxon>Orobanchaceae</taxon>
        <taxon>Orobanchaceae incertae sedis</taxon>
        <taxon>Phtheirospermum</taxon>
    </lineage>
</organism>
<dbReference type="PANTHER" id="PTHR32285">
    <property type="entry name" value="PROTEIN TRICHOME BIREFRINGENCE-LIKE 9-RELATED"/>
    <property type="match status" value="1"/>
</dbReference>
<feature type="domain" description="Trichome birefringence-like N-terminal" evidence="9">
    <location>
        <begin position="8"/>
        <end position="53"/>
    </location>
</feature>
<sequence>MSVKSRVWVRKITEKEIVNEKAKNLMDEGFNCQSNGRLDKDYMKWRWQPQDCDIPRNQWESMLCLLMGGVKDPKKVYEVRGRKITKERGNYCFKFEDYKCTVEFYVSHFLVHESKDKGSSRWRGADILVFNTAHWWSHSKTKAGKITTKKAIESILDSTLQGPFNELYRHGHHGLIRPASGIERSDTGRSAGSSPPTPISADWWRTIGVEAPLQRCHICVASKPKKRQILD</sequence>
<evidence type="ECO:0000256" key="3">
    <source>
        <dbReference type="ARBA" id="ARBA00022692"/>
    </source>
</evidence>
<comment type="subcellular location">
    <subcellularLocation>
        <location evidence="1">Membrane</location>
        <topology evidence="1">Single-pass membrane protein</topology>
    </subcellularLocation>
</comment>
<dbReference type="InterPro" id="IPR025846">
    <property type="entry name" value="TBL_N"/>
</dbReference>
<comment type="similarity">
    <text evidence="2">Belongs to the PC-esterase family. TBL subfamily.</text>
</comment>
<keyword evidence="6" id="KW-0472">Membrane</keyword>
<dbReference type="GO" id="GO:0016413">
    <property type="term" value="F:O-acetyltransferase activity"/>
    <property type="evidence" value="ECO:0007669"/>
    <property type="project" value="InterPro"/>
</dbReference>
<dbReference type="EMBL" id="BMAC01000692">
    <property type="protein sequence ID" value="GFQ01562.1"/>
    <property type="molecule type" value="Genomic_DNA"/>
</dbReference>
<dbReference type="GO" id="GO:0016020">
    <property type="term" value="C:membrane"/>
    <property type="evidence" value="ECO:0007669"/>
    <property type="project" value="UniProtKB-SubCell"/>
</dbReference>
<evidence type="ECO:0000259" key="8">
    <source>
        <dbReference type="Pfam" id="PF13839"/>
    </source>
</evidence>
<dbReference type="AlphaFoldDB" id="A0A830D587"/>
<dbReference type="Pfam" id="PF13839">
    <property type="entry name" value="PC-Esterase"/>
    <property type="match status" value="1"/>
</dbReference>
<reference evidence="10" key="1">
    <citation type="submission" date="2020-07" db="EMBL/GenBank/DDBJ databases">
        <title>Ethylene signaling mediates host invasion by parasitic plants.</title>
        <authorList>
            <person name="Yoshida S."/>
        </authorList>
    </citation>
    <scope>NUCLEOTIDE SEQUENCE</scope>
    <source>
        <strain evidence="10">Okayama</strain>
    </source>
</reference>
<evidence type="ECO:0000313" key="11">
    <source>
        <dbReference type="Proteomes" id="UP000653305"/>
    </source>
</evidence>
<evidence type="ECO:0000256" key="6">
    <source>
        <dbReference type="ARBA" id="ARBA00023136"/>
    </source>
</evidence>
<dbReference type="InterPro" id="IPR029962">
    <property type="entry name" value="TBL"/>
</dbReference>
<dbReference type="Proteomes" id="UP000653305">
    <property type="component" value="Unassembled WGS sequence"/>
</dbReference>